<reference evidence="1 2" key="1">
    <citation type="submission" date="2019-06" db="EMBL/GenBank/DDBJ databases">
        <title>Whole genome shotgun sequence of Brevibacillus parabrevis NBRC 12334.</title>
        <authorList>
            <person name="Hosoyama A."/>
            <person name="Uohara A."/>
            <person name="Ohji S."/>
            <person name="Ichikawa N."/>
        </authorList>
    </citation>
    <scope>NUCLEOTIDE SEQUENCE [LARGE SCALE GENOMIC DNA]</scope>
    <source>
        <strain evidence="1 2">NBRC 12334</strain>
    </source>
</reference>
<protein>
    <submittedName>
        <fullName evidence="1">Uncharacterized protein</fullName>
    </submittedName>
</protein>
<accession>A0A4Y3PR37</accession>
<gene>
    <name evidence="1" type="ORF">BPA01_49850</name>
</gene>
<dbReference type="AlphaFoldDB" id="A0A4Y3PR37"/>
<name>A0A4Y3PR37_BREPA</name>
<sequence>MKCVTFWLFQTSFFGGRTARPAFSSIQKVVNRLNQGYDRNIAGMIQMIGTVAKARWLGGGYNREHAA</sequence>
<proteinExistence type="predicted"/>
<organism evidence="1 2">
    <name type="scientific">Brevibacillus parabrevis</name>
    <dbReference type="NCBI Taxonomy" id="54914"/>
    <lineage>
        <taxon>Bacteria</taxon>
        <taxon>Bacillati</taxon>
        <taxon>Bacillota</taxon>
        <taxon>Bacilli</taxon>
        <taxon>Bacillales</taxon>
        <taxon>Paenibacillaceae</taxon>
        <taxon>Brevibacillus</taxon>
    </lineage>
</organism>
<evidence type="ECO:0000313" key="1">
    <source>
        <dbReference type="EMBL" id="GEB35405.1"/>
    </source>
</evidence>
<keyword evidence="2" id="KW-1185">Reference proteome</keyword>
<comment type="caution">
    <text evidence="1">The sequence shown here is derived from an EMBL/GenBank/DDBJ whole genome shotgun (WGS) entry which is preliminary data.</text>
</comment>
<evidence type="ECO:0000313" key="2">
    <source>
        <dbReference type="Proteomes" id="UP000316882"/>
    </source>
</evidence>
<dbReference type="EMBL" id="BJMH01000040">
    <property type="protein sequence ID" value="GEB35405.1"/>
    <property type="molecule type" value="Genomic_DNA"/>
</dbReference>
<dbReference type="Proteomes" id="UP000316882">
    <property type="component" value="Unassembled WGS sequence"/>
</dbReference>